<gene>
    <name evidence="12" type="ORF">WICANDRAFT_81595</name>
</gene>
<feature type="compositionally biased region" description="Polar residues" evidence="9">
    <location>
        <begin position="354"/>
        <end position="366"/>
    </location>
</feature>
<dbReference type="SUPFAM" id="SSF50044">
    <property type="entry name" value="SH3-domain"/>
    <property type="match status" value="1"/>
</dbReference>
<evidence type="ECO:0000256" key="8">
    <source>
        <dbReference type="SAM" id="Coils"/>
    </source>
</evidence>
<accession>A0A1E3NU99</accession>
<feature type="compositionally biased region" description="Polar residues" evidence="9">
    <location>
        <begin position="507"/>
        <end position="518"/>
    </location>
</feature>
<dbReference type="CDD" id="cd00174">
    <property type="entry name" value="SH3"/>
    <property type="match status" value="1"/>
</dbReference>
<evidence type="ECO:0000313" key="12">
    <source>
        <dbReference type="EMBL" id="ODQ56759.1"/>
    </source>
</evidence>
<keyword evidence="3" id="KW-0963">Cytoplasm</keyword>
<sequence>MTTALNPSFTTSFWGKDDRGSEVVINRMHQGAQTCEELLAFHKERIQLEEEYSRRLNAISKKTRGTYETGFLRESFETLRNETEQMSRSHLNQARKLHSEALLKVDAFLSNFLAKCKPLETSVENLRKNKNQLEVQVSRLKEKYANEVSKLNTYIAQENLLLGKELEKNHDRTFRQQQIVSELRSEYHHATQKLEETQKVWISEWKNASSKLQDLEMERIQFIVSNLWEYTNTVSTSCVTDDAACENVRASLEQCDPQKEISTFVKKFKTGSEIYSSPKFVDYLNGGDERDSNPVIIEKAQLFDSRSTSAASQQQQQKQPVSRLHSQVSSSTFDHHTQAKSTPKLQRRPPPSDDGQTSISNPSSTGLHREESGYSNPTSISSFTESVDNEARLSKNWNSPLRRRSRNSEFGESWNSGRKNSSRKSFILEQQPTKPQQQPQYVVPPNEDPLRATLEDLKIGGNGDMNKFRELLQNNGHPNQITNTRSEPRKSKPTIIDLTETPPLQPDFSSSMSSDRTNATTIRPKSMIMDTNTNFIDEKSMKRSSFHAGLRSQSKSSINLQAKVSSNGLPLVTREGRRVIKHARAIFDFKATIEGELSFKENDLLLVVHMQDDGWWECEKLDNGKTGLAPYNYLERV</sequence>
<feature type="compositionally biased region" description="Polar residues" evidence="9">
    <location>
        <begin position="373"/>
        <end position="386"/>
    </location>
</feature>
<dbReference type="GO" id="GO:0009898">
    <property type="term" value="C:cytoplasmic side of plasma membrane"/>
    <property type="evidence" value="ECO:0007669"/>
    <property type="project" value="TreeGrafter"/>
</dbReference>
<dbReference type="InterPro" id="IPR001452">
    <property type="entry name" value="SH3_domain"/>
</dbReference>
<comment type="subcellular location">
    <subcellularLocation>
        <location evidence="1">Cytoplasm</location>
        <location evidence="1">Cytoskeleton</location>
    </subcellularLocation>
</comment>
<evidence type="ECO:0008006" key="14">
    <source>
        <dbReference type="Google" id="ProtNLM"/>
    </source>
</evidence>
<dbReference type="SMART" id="SM00326">
    <property type="entry name" value="SH3"/>
    <property type="match status" value="1"/>
</dbReference>
<dbReference type="GO" id="GO:0005543">
    <property type="term" value="F:phospholipid binding"/>
    <property type="evidence" value="ECO:0007669"/>
    <property type="project" value="TreeGrafter"/>
</dbReference>
<keyword evidence="2 6" id="KW-0728">SH3 domain</keyword>
<dbReference type="Pfam" id="PF00018">
    <property type="entry name" value="SH3_1"/>
    <property type="match status" value="1"/>
</dbReference>
<evidence type="ECO:0000256" key="5">
    <source>
        <dbReference type="ARBA" id="ARBA00023212"/>
    </source>
</evidence>
<dbReference type="InterPro" id="IPR001060">
    <property type="entry name" value="FCH_dom"/>
</dbReference>
<dbReference type="PANTHER" id="PTHR23065">
    <property type="entry name" value="PROLINE-SERINE-THREONINE PHOSPHATASE INTERACTING PROTEIN 1"/>
    <property type="match status" value="1"/>
</dbReference>
<dbReference type="Pfam" id="PF00611">
    <property type="entry name" value="FCH"/>
    <property type="match status" value="1"/>
</dbReference>
<organism evidence="12 13">
    <name type="scientific">Wickerhamomyces anomalus (strain ATCC 58044 / CBS 1984 / NCYC 433 / NRRL Y-366-8)</name>
    <name type="common">Yeast</name>
    <name type="synonym">Hansenula anomala</name>
    <dbReference type="NCBI Taxonomy" id="683960"/>
    <lineage>
        <taxon>Eukaryota</taxon>
        <taxon>Fungi</taxon>
        <taxon>Dikarya</taxon>
        <taxon>Ascomycota</taxon>
        <taxon>Saccharomycotina</taxon>
        <taxon>Saccharomycetes</taxon>
        <taxon>Phaffomycetales</taxon>
        <taxon>Wickerhamomycetaceae</taxon>
        <taxon>Wickerhamomyces</taxon>
    </lineage>
</organism>
<dbReference type="GO" id="GO:0030036">
    <property type="term" value="P:actin cytoskeleton organization"/>
    <property type="evidence" value="ECO:0007669"/>
    <property type="project" value="UniProtKB-ARBA"/>
</dbReference>
<evidence type="ECO:0000259" key="10">
    <source>
        <dbReference type="PROSITE" id="PS50002"/>
    </source>
</evidence>
<evidence type="ECO:0000256" key="3">
    <source>
        <dbReference type="ARBA" id="ARBA00022490"/>
    </source>
</evidence>
<feature type="coiled-coil region" evidence="8">
    <location>
        <begin position="116"/>
        <end position="150"/>
    </location>
</feature>
<dbReference type="GO" id="GO:0120104">
    <property type="term" value="C:mitotic actomyosin contractile ring, proximal layer"/>
    <property type="evidence" value="ECO:0007669"/>
    <property type="project" value="TreeGrafter"/>
</dbReference>
<keyword evidence="4" id="KW-0597">Phosphoprotein</keyword>
<dbReference type="PRINTS" id="PR00452">
    <property type="entry name" value="SH3DOMAIN"/>
</dbReference>
<feature type="compositionally biased region" description="Polar residues" evidence="9">
    <location>
        <begin position="474"/>
        <end position="485"/>
    </location>
</feature>
<keyword evidence="5" id="KW-0206">Cytoskeleton</keyword>
<feature type="compositionally biased region" description="Polar residues" evidence="9">
    <location>
        <begin position="408"/>
        <end position="419"/>
    </location>
</feature>
<feature type="compositionally biased region" description="Low complexity" evidence="9">
    <location>
        <begin position="430"/>
        <end position="445"/>
    </location>
</feature>
<dbReference type="SMART" id="SM00055">
    <property type="entry name" value="FCH"/>
    <property type="match status" value="1"/>
</dbReference>
<dbReference type="EMBL" id="KV454215">
    <property type="protein sequence ID" value="ODQ56759.1"/>
    <property type="molecule type" value="Genomic_DNA"/>
</dbReference>
<dbReference type="SUPFAM" id="SSF103657">
    <property type="entry name" value="BAR/IMD domain-like"/>
    <property type="match status" value="1"/>
</dbReference>
<dbReference type="PANTHER" id="PTHR23065:SF7">
    <property type="entry name" value="NOSTRIN, ISOFORM H"/>
    <property type="match status" value="1"/>
</dbReference>
<keyword evidence="7 8" id="KW-0175">Coiled coil</keyword>
<dbReference type="Gene3D" id="2.30.30.40">
    <property type="entry name" value="SH3 Domains"/>
    <property type="match status" value="1"/>
</dbReference>
<dbReference type="InterPro" id="IPR036028">
    <property type="entry name" value="SH3-like_dom_sf"/>
</dbReference>
<dbReference type="AlphaFoldDB" id="A0A1E3NU99"/>
<dbReference type="PROSITE" id="PS51741">
    <property type="entry name" value="F_BAR"/>
    <property type="match status" value="1"/>
</dbReference>
<reference evidence="12 13" key="1">
    <citation type="journal article" date="2016" name="Proc. Natl. Acad. Sci. U.S.A.">
        <title>Comparative genomics of biotechnologically important yeasts.</title>
        <authorList>
            <person name="Riley R."/>
            <person name="Haridas S."/>
            <person name="Wolfe K.H."/>
            <person name="Lopes M.R."/>
            <person name="Hittinger C.T."/>
            <person name="Goeker M."/>
            <person name="Salamov A.A."/>
            <person name="Wisecaver J.H."/>
            <person name="Long T.M."/>
            <person name="Calvey C.H."/>
            <person name="Aerts A.L."/>
            <person name="Barry K.W."/>
            <person name="Choi C."/>
            <person name="Clum A."/>
            <person name="Coughlan A.Y."/>
            <person name="Deshpande S."/>
            <person name="Douglass A.P."/>
            <person name="Hanson S.J."/>
            <person name="Klenk H.-P."/>
            <person name="LaButti K.M."/>
            <person name="Lapidus A."/>
            <person name="Lindquist E.A."/>
            <person name="Lipzen A.M."/>
            <person name="Meier-Kolthoff J.P."/>
            <person name="Ohm R.A."/>
            <person name="Otillar R.P."/>
            <person name="Pangilinan J.L."/>
            <person name="Peng Y."/>
            <person name="Rokas A."/>
            <person name="Rosa C.A."/>
            <person name="Scheuner C."/>
            <person name="Sibirny A.A."/>
            <person name="Slot J.C."/>
            <person name="Stielow J.B."/>
            <person name="Sun H."/>
            <person name="Kurtzman C.P."/>
            <person name="Blackwell M."/>
            <person name="Grigoriev I.V."/>
            <person name="Jeffries T.W."/>
        </authorList>
    </citation>
    <scope>NUCLEOTIDE SEQUENCE [LARGE SCALE GENOMIC DNA]</scope>
    <source>
        <strain evidence="13">ATCC 58044 / CBS 1984 / NCYC 433 / NRRL Y-366-8</strain>
    </source>
</reference>
<evidence type="ECO:0000256" key="2">
    <source>
        <dbReference type="ARBA" id="ARBA00022443"/>
    </source>
</evidence>
<name>A0A1E3NU99_WICAA</name>
<dbReference type="Gene3D" id="1.20.1270.60">
    <property type="entry name" value="Arfaptin homology (AH) domain/BAR domain"/>
    <property type="match status" value="1"/>
</dbReference>
<feature type="region of interest" description="Disordered" evidence="9">
    <location>
        <begin position="306"/>
        <end position="447"/>
    </location>
</feature>
<evidence type="ECO:0000256" key="9">
    <source>
        <dbReference type="SAM" id="MobiDB-lite"/>
    </source>
</evidence>
<evidence type="ECO:0000256" key="1">
    <source>
        <dbReference type="ARBA" id="ARBA00004245"/>
    </source>
</evidence>
<evidence type="ECO:0000259" key="11">
    <source>
        <dbReference type="PROSITE" id="PS51741"/>
    </source>
</evidence>
<proteinExistence type="predicted"/>
<dbReference type="GeneID" id="30202510"/>
<dbReference type="InterPro" id="IPR031160">
    <property type="entry name" value="F_BAR_dom"/>
</dbReference>
<dbReference type="Proteomes" id="UP000094112">
    <property type="component" value="Unassembled WGS sequence"/>
</dbReference>
<dbReference type="InterPro" id="IPR027267">
    <property type="entry name" value="AH/BAR_dom_sf"/>
</dbReference>
<feature type="region of interest" description="Disordered" evidence="9">
    <location>
        <begin position="474"/>
        <end position="518"/>
    </location>
</feature>
<dbReference type="OrthoDB" id="27823at2759"/>
<feature type="domain" description="SH3" evidence="10">
    <location>
        <begin position="578"/>
        <end position="637"/>
    </location>
</feature>
<evidence type="ECO:0000313" key="13">
    <source>
        <dbReference type="Proteomes" id="UP000094112"/>
    </source>
</evidence>
<dbReference type="PROSITE" id="PS50002">
    <property type="entry name" value="SH3"/>
    <property type="match status" value="1"/>
</dbReference>
<evidence type="ECO:0000256" key="4">
    <source>
        <dbReference type="ARBA" id="ARBA00022553"/>
    </source>
</evidence>
<dbReference type="RefSeq" id="XP_019035966.1">
    <property type="nucleotide sequence ID" value="XM_019185264.1"/>
</dbReference>
<protein>
    <recommendedName>
        <fullName evidence="14">SH3 domain-containing protein</fullName>
    </recommendedName>
</protein>
<keyword evidence="13" id="KW-1185">Reference proteome</keyword>
<evidence type="ECO:0000256" key="6">
    <source>
        <dbReference type="PROSITE-ProRule" id="PRU00192"/>
    </source>
</evidence>
<feature type="domain" description="F-BAR" evidence="11">
    <location>
        <begin position="7"/>
        <end position="260"/>
    </location>
</feature>
<dbReference type="STRING" id="683960.A0A1E3NU99"/>
<evidence type="ECO:0000256" key="7">
    <source>
        <dbReference type="PROSITE-ProRule" id="PRU01077"/>
    </source>
</evidence>